<feature type="compositionally biased region" description="Low complexity" evidence="1">
    <location>
        <begin position="450"/>
        <end position="461"/>
    </location>
</feature>
<keyword evidence="4" id="KW-1185">Reference proteome</keyword>
<feature type="region of interest" description="Disordered" evidence="1">
    <location>
        <begin position="1"/>
        <end position="34"/>
    </location>
</feature>
<feature type="compositionally biased region" description="Basic and acidic residues" evidence="1">
    <location>
        <begin position="492"/>
        <end position="517"/>
    </location>
</feature>
<organism evidence="3 4">
    <name type="scientific">Volvox africanus</name>
    <dbReference type="NCBI Taxonomy" id="51714"/>
    <lineage>
        <taxon>Eukaryota</taxon>
        <taxon>Viridiplantae</taxon>
        <taxon>Chlorophyta</taxon>
        <taxon>core chlorophytes</taxon>
        <taxon>Chlorophyceae</taxon>
        <taxon>CS clade</taxon>
        <taxon>Chlamydomonadales</taxon>
        <taxon>Volvocaceae</taxon>
        <taxon>Volvox</taxon>
    </lineage>
</organism>
<dbReference type="SMART" id="SM00317">
    <property type="entry name" value="SET"/>
    <property type="match status" value="1"/>
</dbReference>
<feature type="region of interest" description="Disordered" evidence="1">
    <location>
        <begin position="112"/>
        <end position="137"/>
    </location>
</feature>
<evidence type="ECO:0000256" key="1">
    <source>
        <dbReference type="SAM" id="MobiDB-lite"/>
    </source>
</evidence>
<evidence type="ECO:0000313" key="4">
    <source>
        <dbReference type="Proteomes" id="UP001165090"/>
    </source>
</evidence>
<feature type="compositionally biased region" description="Polar residues" evidence="1">
    <location>
        <begin position="475"/>
        <end position="490"/>
    </location>
</feature>
<reference evidence="3 4" key="1">
    <citation type="journal article" date="2023" name="IScience">
        <title>Expanded male sex-determining region conserved during the evolution of homothallism in the green alga Volvox.</title>
        <authorList>
            <person name="Yamamoto K."/>
            <person name="Matsuzaki R."/>
            <person name="Mahakham W."/>
            <person name="Heman W."/>
            <person name="Sekimoto H."/>
            <person name="Kawachi M."/>
            <person name="Minakuchi Y."/>
            <person name="Toyoda A."/>
            <person name="Nozaki H."/>
        </authorList>
    </citation>
    <scope>NUCLEOTIDE SEQUENCE [LARGE SCALE GENOMIC DNA]</scope>
    <source>
        <strain evidence="3 4">NIES-4468</strain>
    </source>
</reference>
<dbReference type="InterPro" id="IPR001214">
    <property type="entry name" value="SET_dom"/>
</dbReference>
<dbReference type="PROSITE" id="PS50280">
    <property type="entry name" value="SET"/>
    <property type="match status" value="1"/>
</dbReference>
<dbReference type="SUPFAM" id="SSF82199">
    <property type="entry name" value="SET domain"/>
    <property type="match status" value="1"/>
</dbReference>
<sequence length="1006" mass="107277">MNEESDPPPRTYKRRQLRLPDGGGVDKQSRSQLQSQTAIGAKVTTWIAAVDRQCGSGADGSGTPAVQHHSQQLTAGEDAPLCSCVATPTAPANNNATAIATAAGITAAAVRSSGPSLTSDRGGGQGDNREHGSAGAGSHRLPAYFSLRVSKHGYIHCKKALTQAFPEIAAAVLRGKGPQPVTLYCKVGAQELSFRGEMQQNVSRSRVRDGLHVQRIQNLIRALGLKSGDIVRLYSHPDGRAFVEPSVPDASMEGCHCWSVKLSKAGLKSDQILVQTTIVEAMLGRDVAQQSDLTIPVLPDPRDTTCMGSGPQGAVLRNMLSNGQLANWRILNTAAWLRQQGAELGSYMQVRAVKGREAVAAAIAAAAAAAGMSPGRSAGMAASTSVAQSEAVDGLRKSRGGERSRPWEQAQQGHAVAANRAEAVIYLRVIRMDDAMVANSRAADAAQVIDTTPPTAPDTTTVQHSLQPPHPLLQEPSQPSHVQLTQQTEQVDLGHKRQKREQEDRQERMREREVTREEDQEAGQPKPSALELARPAGGDVLVSVRTPPATLPDPALIRHLHGCGPRGVCLPPLQPGEVRICGVTFAAELGVERLRADWFAQQQQKKKDKKKKKPKQKDLNAAMPEEYIRILLPLQIEEEEDGAGPCANEDVVGVVTPVAAAATTLLEVGKHQLERSEGPENSSEAVAVAVAGTAACNCSSWDGSNSCSSQSAASSGTVHPSTLGPADTNLLHRTQQASGVYHSRTAAFHGAEGLKRQTLIDDLHQKLGLRSGLGLGADPLPEELVESQDVEIRQVSEQAGEAGLFATHHIPRNTVICIIPGYVKAQQPEELDRFKELGYQMLSEASKQQLQRRVAAGGGDADEELFWRFLVGAFGMTFPGCGNVQAACPGLPPLELQMLGYGGLAAYVNDPRVNPWRESESEIAGGDGSPARRSANCTAVPILVQGTPLPVLVAHQDIAPGEELLRDYGNQWWRSIAEWQAVLKMYGASPAAVLHDPGAVSTLPSR</sequence>
<gene>
    <name evidence="3" type="ORF">VaNZ11_003452</name>
</gene>
<feature type="compositionally biased region" description="Basic and acidic residues" evidence="1">
    <location>
        <begin position="393"/>
        <end position="406"/>
    </location>
</feature>
<protein>
    <recommendedName>
        <fullName evidence="2">SET domain-containing protein</fullName>
    </recommendedName>
</protein>
<feature type="region of interest" description="Disordered" evidence="1">
    <location>
        <begin position="389"/>
        <end position="415"/>
    </location>
</feature>
<feature type="region of interest" description="Disordered" evidence="1">
    <location>
        <begin position="448"/>
        <end position="534"/>
    </location>
</feature>
<accession>A0ABQ5RU98</accession>
<dbReference type="Gene3D" id="2.170.270.10">
    <property type="entry name" value="SET domain"/>
    <property type="match status" value="1"/>
</dbReference>
<comment type="caution">
    <text evidence="3">The sequence shown here is derived from an EMBL/GenBank/DDBJ whole genome shotgun (WGS) entry which is preliminary data.</text>
</comment>
<feature type="region of interest" description="Disordered" evidence="1">
    <location>
        <begin position="707"/>
        <end position="726"/>
    </location>
</feature>
<dbReference type="Proteomes" id="UP001165090">
    <property type="component" value="Unassembled WGS sequence"/>
</dbReference>
<evidence type="ECO:0000259" key="2">
    <source>
        <dbReference type="PROSITE" id="PS50280"/>
    </source>
</evidence>
<proteinExistence type="predicted"/>
<feature type="domain" description="SET" evidence="2">
    <location>
        <begin position="788"/>
        <end position="969"/>
    </location>
</feature>
<name>A0ABQ5RU98_9CHLO</name>
<dbReference type="EMBL" id="BSDZ01000009">
    <property type="protein sequence ID" value="GLI61165.1"/>
    <property type="molecule type" value="Genomic_DNA"/>
</dbReference>
<dbReference type="Pfam" id="PF00856">
    <property type="entry name" value="SET"/>
    <property type="match status" value="1"/>
</dbReference>
<dbReference type="InterPro" id="IPR046341">
    <property type="entry name" value="SET_dom_sf"/>
</dbReference>
<evidence type="ECO:0000313" key="3">
    <source>
        <dbReference type="EMBL" id="GLI61165.1"/>
    </source>
</evidence>